<keyword evidence="1" id="KW-0805">Transcription regulation</keyword>
<dbReference type="InterPro" id="IPR019888">
    <property type="entry name" value="Tscrpt_reg_AsnC-like"/>
</dbReference>
<dbReference type="InterPro" id="IPR000485">
    <property type="entry name" value="AsnC-type_HTH_dom"/>
</dbReference>
<feature type="domain" description="HTH asnC-type" evidence="4">
    <location>
        <begin position="25"/>
        <end position="86"/>
    </location>
</feature>
<accession>A0A0R2NGY6</accession>
<keyword evidence="6" id="KW-1185">Reference proteome</keyword>
<dbReference type="GO" id="GO:0043565">
    <property type="term" value="F:sequence-specific DNA binding"/>
    <property type="evidence" value="ECO:0007669"/>
    <property type="project" value="InterPro"/>
</dbReference>
<dbReference type="InterPro" id="IPR036390">
    <property type="entry name" value="WH_DNA-bd_sf"/>
</dbReference>
<reference evidence="5 6" key="1">
    <citation type="journal article" date="2015" name="Genome Announc.">
        <title>Expanding the biotechnology potential of lactobacilli through comparative genomics of 213 strains and associated genera.</title>
        <authorList>
            <person name="Sun Z."/>
            <person name="Harris H.M."/>
            <person name="McCann A."/>
            <person name="Guo C."/>
            <person name="Argimon S."/>
            <person name="Zhang W."/>
            <person name="Yang X."/>
            <person name="Jeffery I.B."/>
            <person name="Cooney J.C."/>
            <person name="Kagawa T.F."/>
            <person name="Liu W."/>
            <person name="Song Y."/>
            <person name="Salvetti E."/>
            <person name="Wrobel A."/>
            <person name="Rasinkangas P."/>
            <person name="Parkhill J."/>
            <person name="Rea M.C."/>
            <person name="O'Sullivan O."/>
            <person name="Ritari J."/>
            <person name="Douillard F.P."/>
            <person name="Paul Ross R."/>
            <person name="Yang R."/>
            <person name="Briner A.E."/>
            <person name="Felis G.E."/>
            <person name="de Vos W.M."/>
            <person name="Barrangou R."/>
            <person name="Klaenhammer T.R."/>
            <person name="Caufield P.W."/>
            <person name="Cui Y."/>
            <person name="Zhang H."/>
            <person name="O'Toole P.W."/>
        </authorList>
    </citation>
    <scope>NUCLEOTIDE SEQUENCE [LARGE SCALE GENOMIC DNA]</scope>
    <source>
        <strain evidence="5 6">DSM 21115</strain>
    </source>
</reference>
<protein>
    <submittedName>
        <fullName evidence="5">Transcriptional regulator</fullName>
    </submittedName>
</protein>
<dbReference type="GO" id="GO:0005829">
    <property type="term" value="C:cytosol"/>
    <property type="evidence" value="ECO:0007669"/>
    <property type="project" value="TreeGrafter"/>
</dbReference>
<name>A0A0R2NGY6_9LACO</name>
<dbReference type="EMBL" id="AYGX02000155">
    <property type="protein sequence ID" value="KRO25079.1"/>
    <property type="molecule type" value="Genomic_DNA"/>
</dbReference>
<dbReference type="PRINTS" id="PR00033">
    <property type="entry name" value="HTHASNC"/>
</dbReference>
<proteinExistence type="predicted"/>
<dbReference type="SUPFAM" id="SSF46785">
    <property type="entry name" value="Winged helix' DNA-binding domain"/>
    <property type="match status" value="1"/>
</dbReference>
<evidence type="ECO:0000313" key="5">
    <source>
        <dbReference type="EMBL" id="KRO25079.1"/>
    </source>
</evidence>
<keyword evidence="2" id="KW-0238">DNA-binding</keyword>
<evidence type="ECO:0000256" key="3">
    <source>
        <dbReference type="ARBA" id="ARBA00023163"/>
    </source>
</evidence>
<evidence type="ECO:0000313" key="6">
    <source>
        <dbReference type="Proteomes" id="UP000050920"/>
    </source>
</evidence>
<sequence length="161" mass="18659">MLKPVNIKKKVLWLKYFKKLGVHMLDNTDKQILKQLNRDARIKMTTLAKQVHLTAPAVTARVDRLQATGVIQRYTIETNLEKLGYDRQVFIQAAVRAEKYPAYLRFIKHYRNNLRHHYRTAGEMNYLIEAAFTSRATLNPFLTALNAVAAYQVIDVLAELD</sequence>
<evidence type="ECO:0000259" key="4">
    <source>
        <dbReference type="PROSITE" id="PS50956"/>
    </source>
</evidence>
<dbReference type="AlphaFoldDB" id="A0A0R2NGY6"/>
<keyword evidence="3" id="KW-0804">Transcription</keyword>
<dbReference type="InterPro" id="IPR036388">
    <property type="entry name" value="WH-like_DNA-bd_sf"/>
</dbReference>
<organism evidence="5 6">
    <name type="scientific">Lactiplantibacillus fabifermentans DSM 21115</name>
    <dbReference type="NCBI Taxonomy" id="1413187"/>
    <lineage>
        <taxon>Bacteria</taxon>
        <taxon>Bacillati</taxon>
        <taxon>Bacillota</taxon>
        <taxon>Bacilli</taxon>
        <taxon>Lactobacillales</taxon>
        <taxon>Lactobacillaceae</taxon>
        <taxon>Lactiplantibacillus</taxon>
    </lineage>
</organism>
<gene>
    <name evidence="5" type="ORF">DY78_GL001436</name>
</gene>
<dbReference type="PANTHER" id="PTHR30154:SF34">
    <property type="entry name" value="TRANSCRIPTIONAL REGULATOR AZLB"/>
    <property type="match status" value="1"/>
</dbReference>
<comment type="caution">
    <text evidence="5">The sequence shown here is derived from an EMBL/GenBank/DDBJ whole genome shotgun (WGS) entry which is preliminary data.</text>
</comment>
<dbReference type="Pfam" id="PF13404">
    <property type="entry name" value="HTH_AsnC-type"/>
    <property type="match status" value="1"/>
</dbReference>
<dbReference type="Proteomes" id="UP000050920">
    <property type="component" value="Unassembled WGS sequence"/>
</dbReference>
<dbReference type="Gene3D" id="3.30.70.920">
    <property type="match status" value="1"/>
</dbReference>
<dbReference type="PROSITE" id="PS50956">
    <property type="entry name" value="HTH_ASNC_2"/>
    <property type="match status" value="1"/>
</dbReference>
<dbReference type="Gene3D" id="1.10.10.10">
    <property type="entry name" value="Winged helix-like DNA-binding domain superfamily/Winged helix DNA-binding domain"/>
    <property type="match status" value="1"/>
</dbReference>
<evidence type="ECO:0000256" key="1">
    <source>
        <dbReference type="ARBA" id="ARBA00023015"/>
    </source>
</evidence>
<dbReference type="SMART" id="SM00344">
    <property type="entry name" value="HTH_ASNC"/>
    <property type="match status" value="1"/>
</dbReference>
<dbReference type="GO" id="GO:0043200">
    <property type="term" value="P:response to amino acid"/>
    <property type="evidence" value="ECO:0007669"/>
    <property type="project" value="TreeGrafter"/>
</dbReference>
<evidence type="ECO:0000256" key="2">
    <source>
        <dbReference type="ARBA" id="ARBA00023125"/>
    </source>
</evidence>
<dbReference type="PANTHER" id="PTHR30154">
    <property type="entry name" value="LEUCINE-RESPONSIVE REGULATORY PROTEIN"/>
    <property type="match status" value="1"/>
</dbReference>